<organism evidence="1 2">
    <name type="scientific">Caballeronia sordidicola</name>
    <name type="common">Burkholderia sordidicola</name>
    <dbReference type="NCBI Taxonomy" id="196367"/>
    <lineage>
        <taxon>Bacteria</taxon>
        <taxon>Pseudomonadati</taxon>
        <taxon>Pseudomonadota</taxon>
        <taxon>Betaproteobacteria</taxon>
        <taxon>Burkholderiales</taxon>
        <taxon>Burkholderiaceae</taxon>
        <taxon>Caballeronia</taxon>
    </lineage>
</organism>
<reference evidence="1 2" key="1">
    <citation type="submission" date="2017-03" db="EMBL/GenBank/DDBJ databases">
        <title>Genome analysis of strain PAMC 26577.</title>
        <authorList>
            <person name="Oh H.-M."/>
            <person name="Yang J.-A."/>
        </authorList>
    </citation>
    <scope>NUCLEOTIDE SEQUENCE [LARGE SCALE GENOMIC DNA]</scope>
    <source>
        <strain evidence="1 2">PAMC 26577</strain>
    </source>
</reference>
<dbReference type="AlphaFoldDB" id="A0A242MGN4"/>
<dbReference type="EMBL" id="NBTZ01000109">
    <property type="protein sequence ID" value="OTP70347.1"/>
    <property type="molecule type" value="Genomic_DNA"/>
</dbReference>
<gene>
    <name evidence="1" type="ORF">PAMC26577_27370</name>
</gene>
<comment type="caution">
    <text evidence="1">The sequence shown here is derived from an EMBL/GenBank/DDBJ whole genome shotgun (WGS) entry which is preliminary data.</text>
</comment>
<dbReference type="Proteomes" id="UP000195221">
    <property type="component" value="Unassembled WGS sequence"/>
</dbReference>
<proteinExistence type="predicted"/>
<name>A0A242MGN4_CABSO</name>
<accession>A0A242MGN4</accession>
<protein>
    <submittedName>
        <fullName evidence="1">Uncharacterized protein</fullName>
    </submittedName>
</protein>
<evidence type="ECO:0000313" key="1">
    <source>
        <dbReference type="EMBL" id="OTP70347.1"/>
    </source>
</evidence>
<sequence length="48" mass="5346">MLIAAPPRCHRPDERLDLRVSQAGLLKSSRSPGVAAHERVMVLLVSRR</sequence>
<evidence type="ECO:0000313" key="2">
    <source>
        <dbReference type="Proteomes" id="UP000195221"/>
    </source>
</evidence>